<keyword evidence="2" id="KW-1185">Reference proteome</keyword>
<reference evidence="1" key="1">
    <citation type="submission" date="2020-10" db="EMBL/GenBank/DDBJ databases">
        <title>Taxonomic study of unclassified bacteria belonging to the class Ktedonobacteria.</title>
        <authorList>
            <person name="Yabe S."/>
            <person name="Wang C.M."/>
            <person name="Zheng Y."/>
            <person name="Sakai Y."/>
            <person name="Cavaletti L."/>
            <person name="Monciardini P."/>
            <person name="Donadio S."/>
        </authorList>
    </citation>
    <scope>NUCLEOTIDE SEQUENCE</scope>
    <source>
        <strain evidence="1">SOSP1-1</strain>
    </source>
</reference>
<organism evidence="1 2">
    <name type="scientific">Ktedonospora formicarum</name>
    <dbReference type="NCBI Taxonomy" id="2778364"/>
    <lineage>
        <taxon>Bacteria</taxon>
        <taxon>Bacillati</taxon>
        <taxon>Chloroflexota</taxon>
        <taxon>Ktedonobacteria</taxon>
        <taxon>Ktedonobacterales</taxon>
        <taxon>Ktedonobacteraceae</taxon>
        <taxon>Ktedonospora</taxon>
    </lineage>
</organism>
<sequence length="65" mass="7271">MCFFMVSMPDMLYAKGKLFSATLILLDAYAPSHIPQFDVIGQNVLLPATIKSEIGMIFSCREAHF</sequence>
<accession>A0A8J3MRF4</accession>
<dbReference type="Proteomes" id="UP000612362">
    <property type="component" value="Unassembled WGS sequence"/>
</dbReference>
<gene>
    <name evidence="1" type="ORF">KSX_17360</name>
</gene>
<dbReference type="EMBL" id="BNJF01000001">
    <property type="protein sequence ID" value="GHO43573.1"/>
    <property type="molecule type" value="Genomic_DNA"/>
</dbReference>
<evidence type="ECO:0000313" key="2">
    <source>
        <dbReference type="Proteomes" id="UP000612362"/>
    </source>
</evidence>
<proteinExistence type="predicted"/>
<evidence type="ECO:0000313" key="1">
    <source>
        <dbReference type="EMBL" id="GHO43573.1"/>
    </source>
</evidence>
<name>A0A8J3MRF4_9CHLR</name>
<protein>
    <submittedName>
        <fullName evidence="1">Uncharacterized protein</fullName>
    </submittedName>
</protein>
<dbReference type="AlphaFoldDB" id="A0A8J3MRF4"/>
<comment type="caution">
    <text evidence="1">The sequence shown here is derived from an EMBL/GenBank/DDBJ whole genome shotgun (WGS) entry which is preliminary data.</text>
</comment>